<dbReference type="PROSITE" id="PS00552">
    <property type="entry name" value="HTH_MERR_1"/>
    <property type="match status" value="1"/>
</dbReference>
<evidence type="ECO:0000259" key="2">
    <source>
        <dbReference type="PROSITE" id="PS50937"/>
    </source>
</evidence>
<dbReference type="EMBL" id="CP033972">
    <property type="protein sequence ID" value="AZG47437.1"/>
    <property type="molecule type" value="Genomic_DNA"/>
</dbReference>
<dbReference type="SUPFAM" id="SSF48371">
    <property type="entry name" value="ARM repeat"/>
    <property type="match status" value="1"/>
</dbReference>
<keyword evidence="1" id="KW-0238">DNA-binding</keyword>
<dbReference type="InterPro" id="IPR047057">
    <property type="entry name" value="MerR_fam"/>
</dbReference>
<dbReference type="OrthoDB" id="9808480at2"/>
<sequence>MLIGEVAERSGVSTRMLRHYDRLGLVTPAGRTSGGYREYSADDIGRLFRVQGLRSLGLTLAEVRRVLDTPGSSDPSSLIGELIDGSRRRIAREQELLALLERIGQTTPLDWADVLRSVRLMSDLGSDSAMVRHRAAMATSGHPLSPEAIADAVLAESEPNVSGALTWALAASGSDAGVQVLAIGLQSDDVDRRRRAVSAIAELAGPEVVDVLRRALPDPDAIVRGRAATALGARGHAEAVPTLIDMVVTGTNDVDAADLLRDLAVAGDTADRTATDLGRLLDDESTPPAARSRLAQALVELPGEVAADILRRSVGDDDPAVSAIAAMRGHLA</sequence>
<dbReference type="SMART" id="SM00567">
    <property type="entry name" value="EZ_HEAT"/>
    <property type="match status" value="5"/>
</dbReference>
<dbReference type="InterPro" id="IPR009061">
    <property type="entry name" value="DNA-bd_dom_put_sf"/>
</dbReference>
<dbReference type="PANTHER" id="PTHR30204">
    <property type="entry name" value="REDOX-CYCLING DRUG-SENSING TRANSCRIPTIONAL ACTIVATOR SOXR"/>
    <property type="match status" value="1"/>
</dbReference>
<accession>A0A3G8JQR3</accession>
<dbReference type="GO" id="GO:0003700">
    <property type="term" value="F:DNA-binding transcription factor activity"/>
    <property type="evidence" value="ECO:0007669"/>
    <property type="project" value="InterPro"/>
</dbReference>
<evidence type="ECO:0000256" key="1">
    <source>
        <dbReference type="ARBA" id="ARBA00023125"/>
    </source>
</evidence>
<dbReference type="AlphaFoldDB" id="A0A3G8JQR3"/>
<name>A0A3G8JQR3_9ACTN</name>
<dbReference type="SUPFAM" id="SSF46955">
    <property type="entry name" value="Putative DNA-binding domain"/>
    <property type="match status" value="1"/>
</dbReference>
<dbReference type="Gene3D" id="1.10.1660.10">
    <property type="match status" value="1"/>
</dbReference>
<dbReference type="KEGG" id="gom:D7316_04047"/>
<dbReference type="Gene3D" id="1.25.10.10">
    <property type="entry name" value="Leucine-rich Repeat Variant"/>
    <property type="match status" value="1"/>
</dbReference>
<gene>
    <name evidence="3" type="primary">hmrR</name>
    <name evidence="3" type="ORF">D7316_04047</name>
</gene>
<keyword evidence="4" id="KW-1185">Reference proteome</keyword>
<dbReference type="GO" id="GO:0003677">
    <property type="term" value="F:DNA binding"/>
    <property type="evidence" value="ECO:0007669"/>
    <property type="project" value="UniProtKB-KW"/>
</dbReference>
<evidence type="ECO:0000313" key="3">
    <source>
        <dbReference type="EMBL" id="AZG47437.1"/>
    </source>
</evidence>
<dbReference type="PANTHER" id="PTHR30204:SF93">
    <property type="entry name" value="HTH MERR-TYPE DOMAIN-CONTAINING PROTEIN"/>
    <property type="match status" value="1"/>
</dbReference>
<dbReference type="PROSITE" id="PS50937">
    <property type="entry name" value="HTH_MERR_2"/>
    <property type="match status" value="1"/>
</dbReference>
<reference evidence="3 4" key="1">
    <citation type="submission" date="2018-11" db="EMBL/GenBank/DDBJ databases">
        <title>Gordonia insulae sp. nov., isolated from an island soil.</title>
        <authorList>
            <person name="Kim Y.S."/>
            <person name="Kim S.B."/>
        </authorList>
    </citation>
    <scope>NUCLEOTIDE SEQUENCE [LARGE SCALE GENOMIC DNA]</scope>
    <source>
        <strain evidence="3 4">MMS17-SY073</strain>
    </source>
</reference>
<dbReference type="InterPro" id="IPR004155">
    <property type="entry name" value="PBS_lyase_HEAT"/>
</dbReference>
<protein>
    <submittedName>
        <fullName evidence="3">HTH-type transcriptional regulator HmrR</fullName>
    </submittedName>
</protein>
<dbReference type="RefSeq" id="WP_124709797.1">
    <property type="nucleotide sequence ID" value="NZ_CP033972.1"/>
</dbReference>
<dbReference type="InterPro" id="IPR011989">
    <property type="entry name" value="ARM-like"/>
</dbReference>
<dbReference type="InterPro" id="IPR016024">
    <property type="entry name" value="ARM-type_fold"/>
</dbReference>
<evidence type="ECO:0000313" key="4">
    <source>
        <dbReference type="Proteomes" id="UP000271469"/>
    </source>
</evidence>
<dbReference type="SMART" id="SM00422">
    <property type="entry name" value="HTH_MERR"/>
    <property type="match status" value="1"/>
</dbReference>
<dbReference type="Proteomes" id="UP000271469">
    <property type="component" value="Chromosome"/>
</dbReference>
<organism evidence="3 4">
    <name type="scientific">Gordonia insulae</name>
    <dbReference type="NCBI Taxonomy" id="2420509"/>
    <lineage>
        <taxon>Bacteria</taxon>
        <taxon>Bacillati</taxon>
        <taxon>Actinomycetota</taxon>
        <taxon>Actinomycetes</taxon>
        <taxon>Mycobacteriales</taxon>
        <taxon>Gordoniaceae</taxon>
        <taxon>Gordonia</taxon>
    </lineage>
</organism>
<dbReference type="Pfam" id="PF13646">
    <property type="entry name" value="HEAT_2"/>
    <property type="match status" value="1"/>
</dbReference>
<feature type="domain" description="HTH merR-type" evidence="2">
    <location>
        <begin position="1"/>
        <end position="69"/>
    </location>
</feature>
<dbReference type="Pfam" id="PF13411">
    <property type="entry name" value="MerR_1"/>
    <property type="match status" value="1"/>
</dbReference>
<dbReference type="PRINTS" id="PR00040">
    <property type="entry name" value="HTHMERR"/>
</dbReference>
<dbReference type="InterPro" id="IPR000551">
    <property type="entry name" value="MerR-type_HTH_dom"/>
</dbReference>
<proteinExistence type="predicted"/>